<evidence type="ECO:0000256" key="9">
    <source>
        <dbReference type="ARBA" id="ARBA00023010"/>
    </source>
</evidence>
<evidence type="ECO:0000256" key="1">
    <source>
        <dbReference type="ARBA" id="ARBA00004162"/>
    </source>
</evidence>
<dbReference type="GO" id="GO:0015031">
    <property type="term" value="P:protein transport"/>
    <property type="evidence" value="ECO:0007669"/>
    <property type="project" value="UniProtKB-KW"/>
</dbReference>
<gene>
    <name evidence="12" type="primary">yajC</name>
    <name evidence="12" type="ORF">JL102_00450</name>
</gene>
<dbReference type="GO" id="GO:0005886">
    <property type="term" value="C:plasma membrane"/>
    <property type="evidence" value="ECO:0007669"/>
    <property type="project" value="UniProtKB-SubCell"/>
</dbReference>
<keyword evidence="10 11" id="KW-0472">Membrane</keyword>
<evidence type="ECO:0000313" key="13">
    <source>
        <dbReference type="Proteomes" id="UP000659388"/>
    </source>
</evidence>
<dbReference type="PANTHER" id="PTHR33909">
    <property type="entry name" value="SEC TRANSLOCON ACCESSORY COMPLEX SUBUNIT YAJC"/>
    <property type="match status" value="1"/>
</dbReference>
<keyword evidence="8 11" id="KW-1133">Transmembrane helix</keyword>
<protein>
    <recommendedName>
        <fullName evidence="3">Sec translocon accessory complex subunit YajC</fullName>
    </recommendedName>
</protein>
<reference evidence="12" key="1">
    <citation type="submission" date="2021-01" db="EMBL/GenBank/DDBJ databases">
        <title>Fulvivirga kasyanovii gen. nov., sp nov., a novel member of the phylum Bacteroidetes isolated from seawater in a mussel farm.</title>
        <authorList>
            <person name="Zhao L.-H."/>
            <person name="Wang Z.-J."/>
        </authorList>
    </citation>
    <scope>NUCLEOTIDE SEQUENCE</scope>
    <source>
        <strain evidence="12">2943</strain>
    </source>
</reference>
<evidence type="ECO:0000256" key="7">
    <source>
        <dbReference type="ARBA" id="ARBA00022927"/>
    </source>
</evidence>
<evidence type="ECO:0000256" key="8">
    <source>
        <dbReference type="ARBA" id="ARBA00022989"/>
    </source>
</evidence>
<dbReference type="PANTHER" id="PTHR33909:SF1">
    <property type="entry name" value="SEC TRANSLOCON ACCESSORY COMPLEX SUBUNIT YAJC"/>
    <property type="match status" value="1"/>
</dbReference>
<name>A0A937JZM8_9BACT</name>
<evidence type="ECO:0000313" key="12">
    <source>
        <dbReference type="EMBL" id="MBL3654582.1"/>
    </source>
</evidence>
<keyword evidence="7" id="KW-0653">Protein transport</keyword>
<keyword evidence="6 11" id="KW-0812">Transmembrane</keyword>
<dbReference type="Proteomes" id="UP000659388">
    <property type="component" value="Unassembled WGS sequence"/>
</dbReference>
<comment type="subcellular location">
    <subcellularLocation>
        <location evidence="1">Cell membrane</location>
        <topology evidence="1">Single-pass membrane protein</topology>
    </subcellularLocation>
</comment>
<keyword evidence="9" id="KW-0811">Translocation</keyword>
<evidence type="ECO:0000256" key="3">
    <source>
        <dbReference type="ARBA" id="ARBA00014962"/>
    </source>
</evidence>
<keyword evidence="4" id="KW-0813">Transport</keyword>
<feature type="transmembrane region" description="Helical" evidence="11">
    <location>
        <begin position="16"/>
        <end position="35"/>
    </location>
</feature>
<evidence type="ECO:0000256" key="5">
    <source>
        <dbReference type="ARBA" id="ARBA00022475"/>
    </source>
</evidence>
<evidence type="ECO:0000256" key="2">
    <source>
        <dbReference type="ARBA" id="ARBA00006742"/>
    </source>
</evidence>
<organism evidence="12 13">
    <name type="scientific">Fulvivirga sediminis</name>
    <dbReference type="NCBI Taxonomy" id="2803949"/>
    <lineage>
        <taxon>Bacteria</taxon>
        <taxon>Pseudomonadati</taxon>
        <taxon>Bacteroidota</taxon>
        <taxon>Cytophagia</taxon>
        <taxon>Cytophagales</taxon>
        <taxon>Fulvivirgaceae</taxon>
        <taxon>Fulvivirga</taxon>
    </lineage>
</organism>
<keyword evidence="5" id="KW-1003">Cell membrane</keyword>
<evidence type="ECO:0000256" key="4">
    <source>
        <dbReference type="ARBA" id="ARBA00022448"/>
    </source>
</evidence>
<dbReference type="NCBIfam" id="TIGR00739">
    <property type="entry name" value="yajC"/>
    <property type="match status" value="1"/>
</dbReference>
<dbReference type="Pfam" id="PF02699">
    <property type="entry name" value="YajC"/>
    <property type="match status" value="1"/>
</dbReference>
<comment type="similarity">
    <text evidence="2">Belongs to the YajC family.</text>
</comment>
<proteinExistence type="inferred from homology"/>
<evidence type="ECO:0000256" key="10">
    <source>
        <dbReference type="ARBA" id="ARBA00023136"/>
    </source>
</evidence>
<dbReference type="SMART" id="SM01323">
    <property type="entry name" value="YajC"/>
    <property type="match status" value="1"/>
</dbReference>
<keyword evidence="13" id="KW-1185">Reference proteome</keyword>
<evidence type="ECO:0000256" key="6">
    <source>
        <dbReference type="ARBA" id="ARBA00022692"/>
    </source>
</evidence>
<dbReference type="InterPro" id="IPR003849">
    <property type="entry name" value="Preprotein_translocase_YajC"/>
</dbReference>
<evidence type="ECO:0000256" key="11">
    <source>
        <dbReference type="SAM" id="Phobius"/>
    </source>
</evidence>
<dbReference type="RefSeq" id="WP_202241499.1">
    <property type="nucleotide sequence ID" value="NZ_JAESIY010000001.1"/>
</dbReference>
<dbReference type="AlphaFoldDB" id="A0A937JZM8"/>
<dbReference type="PRINTS" id="PR01853">
    <property type="entry name" value="YAJCTRNLCASE"/>
</dbReference>
<dbReference type="EMBL" id="JAESIY010000001">
    <property type="protein sequence ID" value="MBL3654582.1"/>
    <property type="molecule type" value="Genomic_DNA"/>
</dbReference>
<accession>A0A937JZM8</accession>
<comment type="caution">
    <text evidence="12">The sequence shown here is derived from an EMBL/GenBank/DDBJ whole genome shotgun (WGS) entry which is preliminary data.</text>
</comment>
<sequence>MLKTVLLQAGADGGGGYGSLILFGGVALVFYFFMIRPQQKKQKQQKKFIEEIKRGDFVVTIGGIHGKVLSSDETTVVLEVDKGVKMTFLKSAISLDSTVPSDADKKEVKKEDKS</sequence>